<dbReference type="OrthoDB" id="2316318at2"/>
<accession>A0A0R1J8I1</accession>
<dbReference type="Proteomes" id="UP000050929">
    <property type="component" value="Unassembled WGS sequence"/>
</dbReference>
<keyword evidence="2" id="KW-1185">Reference proteome</keyword>
<dbReference type="EMBL" id="AZDG01000004">
    <property type="protein sequence ID" value="KRK65145.1"/>
    <property type="molecule type" value="Genomic_DNA"/>
</dbReference>
<dbReference type="AlphaFoldDB" id="A0A0R1J8I1"/>
<dbReference type="RefSeq" id="WP_057764499.1">
    <property type="nucleotide sequence ID" value="NZ_AZDG01000004.1"/>
</dbReference>
<reference evidence="1 2" key="1">
    <citation type="journal article" date="2015" name="Genome Announc.">
        <title>Expanding the biotechnology potential of lactobacilli through comparative genomics of 213 strains and associated genera.</title>
        <authorList>
            <person name="Sun Z."/>
            <person name="Harris H.M."/>
            <person name="McCann A."/>
            <person name="Guo C."/>
            <person name="Argimon S."/>
            <person name="Zhang W."/>
            <person name="Yang X."/>
            <person name="Jeffery I.B."/>
            <person name="Cooney J.C."/>
            <person name="Kagawa T.F."/>
            <person name="Liu W."/>
            <person name="Song Y."/>
            <person name="Salvetti E."/>
            <person name="Wrobel A."/>
            <person name="Rasinkangas P."/>
            <person name="Parkhill J."/>
            <person name="Rea M.C."/>
            <person name="O'Sullivan O."/>
            <person name="Ritari J."/>
            <person name="Douillard F.P."/>
            <person name="Paul Ross R."/>
            <person name="Yang R."/>
            <person name="Briner A.E."/>
            <person name="Felis G.E."/>
            <person name="de Vos W.M."/>
            <person name="Barrangou R."/>
            <person name="Klaenhammer T.R."/>
            <person name="Caufield P.W."/>
            <person name="Cui Y."/>
            <person name="Zhang H."/>
            <person name="O'Toole P.W."/>
        </authorList>
    </citation>
    <scope>NUCLEOTIDE SEQUENCE [LARGE SCALE GENOMIC DNA]</scope>
    <source>
        <strain evidence="1 2">DSM 20183</strain>
    </source>
</reference>
<sequence>MKKEAKLDLINNLLNELNSTLDNKDAKNFVFIAYSVINKPEKISMRVKEIPDALDELDRNFIALSQNDYHFSDESMKVYRQLRKLALSKFGHGWGGLIAAKLW</sequence>
<organism evidence="1 2">
    <name type="scientific">Companilactobacillus tucceti DSM 20183</name>
    <dbReference type="NCBI Taxonomy" id="1423811"/>
    <lineage>
        <taxon>Bacteria</taxon>
        <taxon>Bacillati</taxon>
        <taxon>Bacillota</taxon>
        <taxon>Bacilli</taxon>
        <taxon>Lactobacillales</taxon>
        <taxon>Lactobacillaceae</taxon>
        <taxon>Companilactobacillus</taxon>
    </lineage>
</organism>
<protein>
    <recommendedName>
        <fullName evidence="3">Bacteriocin immunity protein</fullName>
    </recommendedName>
</protein>
<proteinExistence type="predicted"/>
<gene>
    <name evidence="1" type="ORF">FC72_GL001520</name>
</gene>
<evidence type="ECO:0008006" key="3">
    <source>
        <dbReference type="Google" id="ProtNLM"/>
    </source>
</evidence>
<evidence type="ECO:0000313" key="1">
    <source>
        <dbReference type="EMBL" id="KRK65145.1"/>
    </source>
</evidence>
<evidence type="ECO:0000313" key="2">
    <source>
        <dbReference type="Proteomes" id="UP000050929"/>
    </source>
</evidence>
<dbReference type="PATRIC" id="fig|1423811.3.peg.1545"/>
<name>A0A0R1J8I1_9LACO</name>
<comment type="caution">
    <text evidence="1">The sequence shown here is derived from an EMBL/GenBank/DDBJ whole genome shotgun (WGS) entry which is preliminary data.</text>
</comment>